<dbReference type="InterPro" id="IPR036685">
    <property type="entry name" value="YehU-like_sf"/>
</dbReference>
<dbReference type="InterPro" id="IPR010648">
    <property type="entry name" value="UPF0270"/>
</dbReference>
<evidence type="ECO:0000313" key="4">
    <source>
        <dbReference type="Proteomes" id="UP000094844"/>
    </source>
</evidence>
<dbReference type="Proteomes" id="UP000094844">
    <property type="component" value="Unassembled WGS sequence"/>
</dbReference>
<reference evidence="3 4" key="1">
    <citation type="submission" date="2016-09" db="EMBL/GenBank/DDBJ databases">
        <authorList>
            <person name="Capua I."/>
            <person name="De Benedictis P."/>
            <person name="Joannis T."/>
            <person name="Lombin L.H."/>
            <person name="Cattoli G."/>
        </authorList>
    </citation>
    <scope>NUCLEOTIDE SEQUENCE [LARGE SCALE GENOMIC DNA]</scope>
    <source>
        <strain evidence="3 4">GB001</strain>
    </source>
</reference>
<accession>A0A1C6Z2Z0</accession>
<name>A0A1C6Z2Z0_HAFAL</name>
<dbReference type="OrthoDB" id="6120729at2"/>
<evidence type="ECO:0000313" key="3">
    <source>
        <dbReference type="EMBL" id="SCM53577.1"/>
    </source>
</evidence>
<evidence type="ECO:0000256" key="1">
    <source>
        <dbReference type="ARBA" id="ARBA00006450"/>
    </source>
</evidence>
<evidence type="ECO:0000256" key="2">
    <source>
        <dbReference type="HAMAP-Rule" id="MF_00690"/>
    </source>
</evidence>
<dbReference type="Gene3D" id="1.10.10.610">
    <property type="entry name" value="YehU-like"/>
    <property type="match status" value="1"/>
</dbReference>
<dbReference type="NCBIfam" id="NF003438">
    <property type="entry name" value="PRK04966.1"/>
    <property type="match status" value="1"/>
</dbReference>
<dbReference type="EMBL" id="FMIQ01000057">
    <property type="protein sequence ID" value="SCM53577.1"/>
    <property type="molecule type" value="Genomic_DNA"/>
</dbReference>
<dbReference type="SUPFAM" id="SSF118001">
    <property type="entry name" value="YehU-like"/>
    <property type="match status" value="1"/>
</dbReference>
<organism evidence="3 4">
    <name type="scientific">Hafnia alvei</name>
    <dbReference type="NCBI Taxonomy" id="569"/>
    <lineage>
        <taxon>Bacteria</taxon>
        <taxon>Pseudomonadati</taxon>
        <taxon>Pseudomonadota</taxon>
        <taxon>Gammaproteobacteria</taxon>
        <taxon>Enterobacterales</taxon>
        <taxon>Hafniaceae</taxon>
        <taxon>Hafnia</taxon>
    </lineage>
</organism>
<dbReference type="RefSeq" id="WP_072309448.1">
    <property type="nucleotide sequence ID" value="NZ_FMIQ01000057.1"/>
</dbReference>
<dbReference type="HAMAP" id="MF_00690">
    <property type="entry name" value="UPF0270"/>
    <property type="match status" value="1"/>
</dbReference>
<dbReference type="STRING" id="569.A6V27_08555"/>
<protein>
    <recommendedName>
        <fullName evidence="2">UPF0270 protein BN1044_03072</fullName>
    </recommendedName>
</protein>
<dbReference type="AlphaFoldDB" id="A0A1C6Z2Z0"/>
<comment type="similarity">
    <text evidence="1 2">Belongs to the UPF0270 family.</text>
</comment>
<sequence length="78" mass="9016">MIIPWENLAADTLDSLIESFVLREGTDYGIHEKSLTQKVEDVRRQLKNGDAVLVWSELHETVNIMPKGQFRDAPEEYE</sequence>
<dbReference type="PIRSF" id="PIRSF006169">
    <property type="entry name" value="UCP006169"/>
    <property type="match status" value="1"/>
</dbReference>
<gene>
    <name evidence="3" type="ORF">BN1044_03072</name>
</gene>
<proteinExistence type="inferred from homology"/>
<dbReference type="Pfam" id="PF06794">
    <property type="entry name" value="UPF0270"/>
    <property type="match status" value="1"/>
</dbReference>